<evidence type="ECO:0000256" key="3">
    <source>
        <dbReference type="ARBA" id="ARBA00022448"/>
    </source>
</evidence>
<dbReference type="Proteomes" id="UP000031829">
    <property type="component" value="Chromosome"/>
</dbReference>
<dbReference type="InterPro" id="IPR024529">
    <property type="entry name" value="ECF_trnsprt_substrate-spec"/>
</dbReference>
<dbReference type="PANTHER" id="PTHR38438:SF1">
    <property type="entry name" value="RIBOFLAVIN TRANSPORTER RIBU"/>
    <property type="match status" value="1"/>
</dbReference>
<keyword evidence="5" id="KW-0812">Transmembrane</keyword>
<proteinExistence type="inferred from homology"/>
<keyword evidence="3 8" id="KW-0813">Transport</keyword>
<dbReference type="EMBL" id="CP009920">
    <property type="protein sequence ID" value="AJI22591.1"/>
    <property type="molecule type" value="Genomic_DNA"/>
</dbReference>
<evidence type="ECO:0000256" key="5">
    <source>
        <dbReference type="ARBA" id="ARBA00022692"/>
    </source>
</evidence>
<dbReference type="KEGG" id="bmeg:BG04_1282"/>
<evidence type="ECO:0000256" key="6">
    <source>
        <dbReference type="ARBA" id="ARBA00022989"/>
    </source>
</evidence>
<comment type="subcellular location">
    <subcellularLocation>
        <location evidence="1">Cell membrane</location>
        <topology evidence="1">Multi-pass membrane protein</topology>
    </subcellularLocation>
</comment>
<comment type="similarity">
    <text evidence="2 8">Belongs to the prokaryotic riboflavin transporter (P-RFT) (TC 2.A.87) family.</text>
</comment>
<dbReference type="AlphaFoldDB" id="A0A0B6AGD4"/>
<evidence type="ECO:0000256" key="7">
    <source>
        <dbReference type="ARBA" id="ARBA00023136"/>
    </source>
</evidence>
<protein>
    <recommendedName>
        <fullName evidence="8">Riboflavin transporter</fullName>
    </recommendedName>
</protein>
<dbReference type="Pfam" id="PF12822">
    <property type="entry name" value="ECF_trnsprt"/>
    <property type="match status" value="1"/>
</dbReference>
<name>A0A0B6AGD4_PRIM2</name>
<comment type="function">
    <text evidence="8">Probably a riboflavin-binding protein that interacts with the energy-coupling factor (ECF) ABC-transporter complex.</text>
</comment>
<keyword evidence="6" id="KW-1133">Transmembrane helix</keyword>
<dbReference type="GO" id="GO:0005886">
    <property type="term" value="C:plasma membrane"/>
    <property type="evidence" value="ECO:0007669"/>
    <property type="project" value="UniProtKB-SubCell"/>
</dbReference>
<dbReference type="GO" id="GO:0032217">
    <property type="term" value="F:riboflavin transmembrane transporter activity"/>
    <property type="evidence" value="ECO:0007669"/>
    <property type="project" value="UniProtKB-UniRule"/>
</dbReference>
<dbReference type="Gene3D" id="1.10.1760.20">
    <property type="match status" value="1"/>
</dbReference>
<dbReference type="RefSeq" id="WP_013084915.1">
    <property type="nucleotide sequence ID" value="NZ_BCVB01000001.1"/>
</dbReference>
<evidence type="ECO:0000256" key="8">
    <source>
        <dbReference type="PIRNR" id="PIRNR037778"/>
    </source>
</evidence>
<dbReference type="InterPro" id="IPR025720">
    <property type="entry name" value="RibU"/>
</dbReference>
<dbReference type="GeneID" id="93644757"/>
<sequence length="191" mass="20812">MQQSKKTQKLVILGMLSSIAYILMMINFPIPGLPPFLTIDFSEIPALVAALVFGPMAAVIVEGIKNLLNYLIQGSATGVPVGQVANFVAGLLFVLPVSYMFNRFKTAKGVTIGLVTGTVVMTVLMAVLNYYVFLPAYTIFLQSPEMSSEQARQYIVAGILPFNLIKGAATGVIFVLLFSKMKQWITRRIAV</sequence>
<accession>A0A0B6AGD4</accession>
<organism evidence="9 10">
    <name type="scientific">Priestia megaterium (strain ATCC 14581 / DSM 32 / CCUG 1817 / JCM 2506 / NBRC 15308 / NCIMB 9376 / NCTC 10342 / NRRL B-14308 / VKM B-512 / Ford 19)</name>
    <name type="common">Bacillus megaterium</name>
    <dbReference type="NCBI Taxonomy" id="1348623"/>
    <lineage>
        <taxon>Bacteria</taxon>
        <taxon>Bacillati</taxon>
        <taxon>Bacillota</taxon>
        <taxon>Bacilli</taxon>
        <taxon>Bacillales</taxon>
        <taxon>Bacillaceae</taxon>
        <taxon>Priestia</taxon>
    </lineage>
</organism>
<evidence type="ECO:0000256" key="4">
    <source>
        <dbReference type="ARBA" id="ARBA00022475"/>
    </source>
</evidence>
<evidence type="ECO:0000313" key="9">
    <source>
        <dbReference type="EMBL" id="AJI22591.1"/>
    </source>
</evidence>
<evidence type="ECO:0000256" key="2">
    <source>
        <dbReference type="ARBA" id="ARBA00005540"/>
    </source>
</evidence>
<reference evidence="9 10" key="1">
    <citation type="journal article" date="2015" name="Genome Announc.">
        <title>Complete genome sequences for 35 biothreat assay-relevant bacillus species.</title>
        <authorList>
            <person name="Johnson S.L."/>
            <person name="Daligault H.E."/>
            <person name="Davenport K.W."/>
            <person name="Jaissle J."/>
            <person name="Frey K.G."/>
            <person name="Ladner J.T."/>
            <person name="Broomall S.M."/>
            <person name="Bishop-Lilly K.A."/>
            <person name="Bruce D.C."/>
            <person name="Gibbons H.S."/>
            <person name="Coyne S.R."/>
            <person name="Lo C.C."/>
            <person name="Meincke L."/>
            <person name="Munk A.C."/>
            <person name="Koroleva G.I."/>
            <person name="Rosenzweig C.N."/>
            <person name="Palacios G.F."/>
            <person name="Redden C.L."/>
            <person name="Minogue T.D."/>
            <person name="Chain P.S."/>
        </authorList>
    </citation>
    <scope>NUCLEOTIDE SEQUENCE [LARGE SCALE GENOMIC DNA]</scope>
    <source>
        <strain evidence="10">ATCC 14581 / DSM 32 / JCM 2506 / NBRC 15308 / NCIMB 9376 / NCTC 10342 / NRRL B-14308 / VKM B-512</strain>
    </source>
</reference>
<evidence type="ECO:0000256" key="1">
    <source>
        <dbReference type="ARBA" id="ARBA00004651"/>
    </source>
</evidence>
<evidence type="ECO:0000313" key="10">
    <source>
        <dbReference type="Proteomes" id="UP000031829"/>
    </source>
</evidence>
<keyword evidence="7 8" id="KW-0472">Membrane</keyword>
<gene>
    <name evidence="9" type="primary">fmnP</name>
    <name evidence="9" type="ORF">BG04_1282</name>
</gene>
<dbReference type="PANTHER" id="PTHR38438">
    <property type="entry name" value="RIBOFLAVIN TRANSPORTER RIBU"/>
    <property type="match status" value="1"/>
</dbReference>
<keyword evidence="4 8" id="KW-1003">Cell membrane</keyword>
<dbReference type="HOGENOM" id="CLU_086673_2_2_9"/>
<dbReference type="PIRSF" id="PIRSF037778">
    <property type="entry name" value="UCP037778_transp_RibU"/>
    <property type="match status" value="1"/>
</dbReference>